<dbReference type="InterPro" id="IPR000407">
    <property type="entry name" value="GDA1_CD39_NTPase"/>
</dbReference>
<dbReference type="PANTHER" id="PTHR11782:SF83">
    <property type="entry name" value="GUANOSINE-DIPHOSPHATASE"/>
    <property type="match status" value="1"/>
</dbReference>
<dbReference type="GO" id="GO:0016020">
    <property type="term" value="C:membrane"/>
    <property type="evidence" value="ECO:0007669"/>
    <property type="project" value="TreeGrafter"/>
</dbReference>
<dbReference type="GO" id="GO:0009134">
    <property type="term" value="P:nucleoside diphosphate catabolic process"/>
    <property type="evidence" value="ECO:0007669"/>
    <property type="project" value="TreeGrafter"/>
</dbReference>
<feature type="transmembrane region" description="Helical" evidence="5">
    <location>
        <begin position="432"/>
        <end position="458"/>
    </location>
</feature>
<sequence length="478" mass="51690">MHLPLLMLLLAAALGTPTEWGVVVDCGSSGSRVHIYFWDSAPHVSELQPDSEADKAKLRTTPGISAFVDDPEAVGPYFANLLQEAARWVPADQHARTPVRAYATAGMRLHTAAEQEGVWDTIRATIRNSAFKSPYSTARTITGNYEGLCHWIAMQQILTKSPAAGGPAFGTMDLGGASTQIVFPAEVILQDGYEVLLNGTVLRLYAHSYMRYGKDQAHARVRQLLAGRGPRDGDLAEPCLNAGLNATHTVACAPAQRCERRFVGTGNWSACRALTAELMQQDYECLFPEEACAVRGTYQPLHKGLPFWATSAYFFTVYGLGLCGWDDAWQGTWRDIEAAGRRFCATPWANLSDRDEFAAGYCFASAYVPALLQALDIPPDSTQVSYVRVLNGMQVTWALGAQIDAIMDAAAHAALQPYPSEPEPLGGTKVDIFSLVAGLPSAAVIGGAICAILTYLYCRRPASPRGAELALSNIQRAL</sequence>
<feature type="active site" description="Proton acceptor" evidence="3">
    <location>
        <position position="146"/>
    </location>
</feature>
<keyword evidence="5" id="KW-0812">Transmembrane</keyword>
<evidence type="ECO:0000256" key="1">
    <source>
        <dbReference type="ARBA" id="ARBA00009283"/>
    </source>
</evidence>
<reference evidence="7" key="1">
    <citation type="submission" date="2021-01" db="EMBL/GenBank/DDBJ databases">
        <authorList>
            <person name="Corre E."/>
            <person name="Pelletier E."/>
            <person name="Niang G."/>
            <person name="Scheremetjew M."/>
            <person name="Finn R."/>
            <person name="Kale V."/>
            <person name="Holt S."/>
            <person name="Cochrane G."/>
            <person name="Meng A."/>
            <person name="Brown T."/>
            <person name="Cohen L."/>
        </authorList>
    </citation>
    <scope>NUCLEOTIDE SEQUENCE</scope>
    <source>
        <strain evidence="7">CCMP1594</strain>
    </source>
</reference>
<keyword evidence="4" id="KW-0547">Nucleotide-binding</keyword>
<evidence type="ECO:0000313" key="7">
    <source>
        <dbReference type="EMBL" id="CAE0838782.1"/>
    </source>
</evidence>
<evidence type="ECO:0000256" key="3">
    <source>
        <dbReference type="PIRSR" id="PIRSR600407-1"/>
    </source>
</evidence>
<dbReference type="PANTHER" id="PTHR11782">
    <property type="entry name" value="ADENOSINE/GUANOSINE DIPHOSPHATASE"/>
    <property type="match status" value="1"/>
</dbReference>
<gene>
    <name evidence="7" type="ORF">EGYM00163_LOCUS50154</name>
</gene>
<keyword evidence="6" id="KW-0732">Signal</keyword>
<evidence type="ECO:0000256" key="6">
    <source>
        <dbReference type="SAM" id="SignalP"/>
    </source>
</evidence>
<keyword evidence="4" id="KW-0067">ATP-binding</keyword>
<keyword evidence="5" id="KW-0472">Membrane</keyword>
<dbReference type="EMBL" id="HBJA01145827">
    <property type="protein sequence ID" value="CAE0838782.1"/>
    <property type="molecule type" value="Transcribed_RNA"/>
</dbReference>
<evidence type="ECO:0000256" key="2">
    <source>
        <dbReference type="ARBA" id="ARBA00022801"/>
    </source>
</evidence>
<dbReference type="GO" id="GO:0017110">
    <property type="term" value="F:nucleoside diphosphate phosphatase activity"/>
    <property type="evidence" value="ECO:0007669"/>
    <property type="project" value="TreeGrafter"/>
</dbReference>
<evidence type="ECO:0000256" key="5">
    <source>
        <dbReference type="SAM" id="Phobius"/>
    </source>
</evidence>
<evidence type="ECO:0000256" key="4">
    <source>
        <dbReference type="PIRSR" id="PIRSR600407-2"/>
    </source>
</evidence>
<proteinExistence type="inferred from homology"/>
<name>A0A7S4GJD0_9EUGL</name>
<dbReference type="AlphaFoldDB" id="A0A7S4GJD0"/>
<comment type="similarity">
    <text evidence="1">Belongs to the GDA1/CD39 NTPase family.</text>
</comment>
<feature type="binding site" evidence="4">
    <location>
        <begin position="176"/>
        <end position="180"/>
    </location>
    <ligand>
        <name>ATP</name>
        <dbReference type="ChEBI" id="CHEBI:30616"/>
    </ligand>
</feature>
<keyword evidence="2" id="KW-0378">Hydrolase</keyword>
<dbReference type="GO" id="GO:0005524">
    <property type="term" value="F:ATP binding"/>
    <property type="evidence" value="ECO:0007669"/>
    <property type="project" value="UniProtKB-KW"/>
</dbReference>
<feature type="chain" id="PRO_5031463050" evidence="6">
    <location>
        <begin position="16"/>
        <end position="478"/>
    </location>
</feature>
<dbReference type="Pfam" id="PF01150">
    <property type="entry name" value="GDA1_CD39"/>
    <property type="match status" value="1"/>
</dbReference>
<protein>
    <submittedName>
        <fullName evidence="7">Uncharacterized protein</fullName>
    </submittedName>
</protein>
<dbReference type="Gene3D" id="3.30.420.150">
    <property type="entry name" value="Exopolyphosphatase. Domain 2"/>
    <property type="match status" value="1"/>
</dbReference>
<accession>A0A7S4GJD0</accession>
<organism evidence="7">
    <name type="scientific">Eutreptiella gymnastica</name>
    <dbReference type="NCBI Taxonomy" id="73025"/>
    <lineage>
        <taxon>Eukaryota</taxon>
        <taxon>Discoba</taxon>
        <taxon>Euglenozoa</taxon>
        <taxon>Euglenida</taxon>
        <taxon>Spirocuta</taxon>
        <taxon>Euglenophyceae</taxon>
        <taxon>Eutreptiales</taxon>
        <taxon>Eutreptiaceae</taxon>
        <taxon>Eutreptiella</taxon>
    </lineage>
</organism>
<feature type="signal peptide" evidence="6">
    <location>
        <begin position="1"/>
        <end position="15"/>
    </location>
</feature>
<dbReference type="CDD" id="cd24003">
    <property type="entry name" value="ASKHA_NBD_GDA1_CD39_NTPase"/>
    <property type="match status" value="1"/>
</dbReference>
<dbReference type="Gene3D" id="3.30.420.40">
    <property type="match status" value="1"/>
</dbReference>
<keyword evidence="5" id="KW-1133">Transmembrane helix</keyword>